<keyword evidence="1" id="KW-0812">Transmembrane</keyword>
<feature type="transmembrane region" description="Helical" evidence="1">
    <location>
        <begin position="99"/>
        <end position="119"/>
    </location>
</feature>
<evidence type="ECO:0000256" key="1">
    <source>
        <dbReference type="SAM" id="Phobius"/>
    </source>
</evidence>
<name>A0A9X3X3K0_9BACT</name>
<gene>
    <name evidence="2" type="ORF">KEG57_13680</name>
</gene>
<dbReference type="EMBL" id="JAGTJJ010000005">
    <property type="protein sequence ID" value="MDC3981558.1"/>
    <property type="molecule type" value="Genomic_DNA"/>
</dbReference>
<evidence type="ECO:0000313" key="3">
    <source>
        <dbReference type="Proteomes" id="UP001151081"/>
    </source>
</evidence>
<sequence length="128" mass="13702">MRPTNFVRPLYLLGIVATVLAVDGRAFACSGPGAMEAILRAERLGWILWGVTLLVAVGSTLVPRLRAAGFRKQWPLLLLLVLHPGWWMSARSGDCGRTLLAGSVLVAALTPLVAGVLFWRSGRAARAA</sequence>
<evidence type="ECO:0000313" key="2">
    <source>
        <dbReference type="EMBL" id="MDC3981558.1"/>
    </source>
</evidence>
<feature type="transmembrane region" description="Helical" evidence="1">
    <location>
        <begin position="44"/>
        <end position="62"/>
    </location>
</feature>
<reference evidence="2 3" key="1">
    <citation type="submission" date="2021-04" db="EMBL/GenBank/DDBJ databases">
        <title>Genome analysis of Polyangium sp.</title>
        <authorList>
            <person name="Li Y."/>
            <person name="Wang J."/>
        </authorList>
    </citation>
    <scope>NUCLEOTIDE SEQUENCE [LARGE SCALE GENOMIC DNA]</scope>
    <source>
        <strain evidence="2 3">SDU14</strain>
    </source>
</reference>
<dbReference type="RefSeq" id="WP_272420227.1">
    <property type="nucleotide sequence ID" value="NZ_JAGTJJ010000005.1"/>
</dbReference>
<organism evidence="2 3">
    <name type="scientific">Polyangium jinanense</name>
    <dbReference type="NCBI Taxonomy" id="2829994"/>
    <lineage>
        <taxon>Bacteria</taxon>
        <taxon>Pseudomonadati</taxon>
        <taxon>Myxococcota</taxon>
        <taxon>Polyangia</taxon>
        <taxon>Polyangiales</taxon>
        <taxon>Polyangiaceae</taxon>
        <taxon>Polyangium</taxon>
    </lineage>
</organism>
<proteinExistence type="predicted"/>
<dbReference type="AlphaFoldDB" id="A0A9X3X3K0"/>
<keyword evidence="1" id="KW-0472">Membrane</keyword>
<keyword evidence="1" id="KW-1133">Transmembrane helix</keyword>
<accession>A0A9X3X3K0</accession>
<keyword evidence="3" id="KW-1185">Reference proteome</keyword>
<dbReference type="Proteomes" id="UP001151081">
    <property type="component" value="Unassembled WGS sequence"/>
</dbReference>
<comment type="caution">
    <text evidence="2">The sequence shown here is derived from an EMBL/GenBank/DDBJ whole genome shotgun (WGS) entry which is preliminary data.</text>
</comment>
<feature type="transmembrane region" description="Helical" evidence="1">
    <location>
        <begin position="74"/>
        <end position="93"/>
    </location>
</feature>
<protein>
    <submittedName>
        <fullName evidence="2">Uncharacterized protein</fullName>
    </submittedName>
</protein>